<dbReference type="STRING" id="1128970.SAMN04487935_2764"/>
<dbReference type="EMBL" id="FNEZ01000004">
    <property type="protein sequence ID" value="SDK19181.1"/>
    <property type="molecule type" value="Genomic_DNA"/>
</dbReference>
<dbReference type="AlphaFoldDB" id="A0A1G8ZW17"/>
<dbReference type="PROSITE" id="PS51257">
    <property type="entry name" value="PROKAR_LIPOPROTEIN"/>
    <property type="match status" value="1"/>
</dbReference>
<dbReference type="Proteomes" id="UP000199580">
    <property type="component" value="Unassembled WGS sequence"/>
</dbReference>
<accession>A0A1G8ZW17</accession>
<organism evidence="2 3">
    <name type="scientific">Flavobacterium noncentrifugens</name>
    <dbReference type="NCBI Taxonomy" id="1128970"/>
    <lineage>
        <taxon>Bacteria</taxon>
        <taxon>Pseudomonadati</taxon>
        <taxon>Bacteroidota</taxon>
        <taxon>Flavobacteriia</taxon>
        <taxon>Flavobacteriales</taxon>
        <taxon>Flavobacteriaceae</taxon>
        <taxon>Flavobacterium</taxon>
    </lineage>
</organism>
<sequence length="145" mass="15930">MKKAAVALITIFLFSCGSTKTDNSKKPLYEVLTQQNNGGASIRFYEILTEANEIKMLQSDENLKKKIKADDTSKSNFVILNLGEKSSGGHSITVQKAEETPTQIILTVKETSPKSGEMAISVMSNPYTVVKINSKKEIVIKDSDQ</sequence>
<name>A0A1G8ZW17_9FLAO</name>
<dbReference type="Pfam" id="PF14343">
    <property type="entry name" value="PrcB_C"/>
    <property type="match status" value="1"/>
</dbReference>
<dbReference type="InterPro" id="IPR025748">
    <property type="entry name" value="PrcB_C_dom"/>
</dbReference>
<evidence type="ECO:0000313" key="3">
    <source>
        <dbReference type="Proteomes" id="UP000199580"/>
    </source>
</evidence>
<gene>
    <name evidence="2" type="ORF">SAMN04487935_2764</name>
</gene>
<proteinExistence type="predicted"/>
<feature type="domain" description="PrcB C-terminal" evidence="1">
    <location>
        <begin position="77"/>
        <end position="133"/>
    </location>
</feature>
<reference evidence="2 3" key="1">
    <citation type="submission" date="2016-10" db="EMBL/GenBank/DDBJ databases">
        <authorList>
            <person name="de Groot N.N."/>
        </authorList>
    </citation>
    <scope>NUCLEOTIDE SEQUENCE [LARGE SCALE GENOMIC DNA]</scope>
    <source>
        <strain evidence="2 3">CGMCC 1.10076</strain>
    </source>
</reference>
<evidence type="ECO:0000259" key="1">
    <source>
        <dbReference type="Pfam" id="PF14343"/>
    </source>
</evidence>
<dbReference type="RefSeq" id="WP_091396654.1">
    <property type="nucleotide sequence ID" value="NZ_BKAI01000008.1"/>
</dbReference>
<protein>
    <submittedName>
        <fullName evidence="2">PrcB C-terminal</fullName>
    </submittedName>
</protein>
<keyword evidence="3" id="KW-1185">Reference proteome</keyword>
<dbReference type="OrthoDB" id="1377159at2"/>
<evidence type="ECO:0000313" key="2">
    <source>
        <dbReference type="EMBL" id="SDK19181.1"/>
    </source>
</evidence>